<dbReference type="AlphaFoldDB" id="A0A7R9HV06"/>
<gene>
    <name evidence="1" type="ORF">TMSB3V08_LOCUS12751</name>
</gene>
<organism evidence="1">
    <name type="scientific">Timema monikensis</name>
    <dbReference type="NCBI Taxonomy" id="170555"/>
    <lineage>
        <taxon>Eukaryota</taxon>
        <taxon>Metazoa</taxon>
        <taxon>Ecdysozoa</taxon>
        <taxon>Arthropoda</taxon>
        <taxon>Hexapoda</taxon>
        <taxon>Insecta</taxon>
        <taxon>Pterygota</taxon>
        <taxon>Neoptera</taxon>
        <taxon>Polyneoptera</taxon>
        <taxon>Phasmatodea</taxon>
        <taxon>Timematodea</taxon>
        <taxon>Timematoidea</taxon>
        <taxon>Timematidae</taxon>
        <taxon>Timema</taxon>
    </lineage>
</organism>
<proteinExistence type="predicted"/>
<name>A0A7R9HV06_9NEOP</name>
<evidence type="ECO:0000313" key="1">
    <source>
        <dbReference type="EMBL" id="CAD7436105.1"/>
    </source>
</evidence>
<dbReference type="EMBL" id="OB809214">
    <property type="protein sequence ID" value="CAD7436105.1"/>
    <property type="molecule type" value="Genomic_DNA"/>
</dbReference>
<accession>A0A7R9HV06</accession>
<protein>
    <submittedName>
        <fullName evidence="1">Uncharacterized protein</fullName>
    </submittedName>
</protein>
<reference evidence="1" key="1">
    <citation type="submission" date="2020-11" db="EMBL/GenBank/DDBJ databases">
        <authorList>
            <person name="Tran Van P."/>
        </authorList>
    </citation>
    <scope>NUCLEOTIDE SEQUENCE</scope>
</reference>
<sequence length="38" mass="4043">MSSNGSVVTGIEPPTILLLKNSWTTLTNWASLLLTSVP</sequence>